<reference evidence="2 3" key="1">
    <citation type="submission" date="2019-01" db="EMBL/GenBank/DDBJ databases">
        <title>Draft genome sequences of Candidatus Mycoplasma haemohominis SWG34-3 identified from a patient with pyrexia, anemia and liver dysfunction.</title>
        <authorList>
            <person name="Sekizuka T."/>
            <person name="Hattori N."/>
            <person name="Katano H."/>
            <person name="Takuma T."/>
            <person name="Ito T."/>
            <person name="Arai N."/>
            <person name="Yanai R."/>
            <person name="Ishii S."/>
            <person name="Miura Y."/>
            <person name="Tokunaga T."/>
            <person name="Watanabe H."/>
            <person name="Nomura N."/>
            <person name="Eguchi J."/>
            <person name="Arai T."/>
            <person name="Hasegawa H."/>
            <person name="Nakamaki T."/>
            <person name="Wakita T."/>
            <person name="Niki Y."/>
            <person name="Kuroda M."/>
        </authorList>
    </citation>
    <scope>NUCLEOTIDE SEQUENCE [LARGE SCALE GENOMIC DNA]</scope>
    <source>
        <strain evidence="2">SWG34-3</strain>
    </source>
</reference>
<keyword evidence="1" id="KW-0812">Transmembrane</keyword>
<protein>
    <submittedName>
        <fullName evidence="2">Uncharacterized protein</fullName>
    </submittedName>
</protein>
<gene>
    <name evidence="2" type="ORF">MHSWG343_00020</name>
</gene>
<evidence type="ECO:0000313" key="3">
    <source>
        <dbReference type="Proteomes" id="UP000324831"/>
    </source>
</evidence>
<evidence type="ECO:0000256" key="1">
    <source>
        <dbReference type="SAM" id="Phobius"/>
    </source>
</evidence>
<accession>A0A478FPQ9</accession>
<sequence>MNSFYIAKKNLKTAGRLDIVCVICWSILIFIFAVYHFAFLLRNGQYHTLKDGSNTSGEGTSVHTYLSTYVASKGYSELFNVKIIDFIIFRLTLWSIVLILFIISVAAFIGKVLLGLFSLVKFFKAKSIQHIYAALAVMFFPGLGGIIAINTYKATTSRLAPKYIASNSSIRFKLRGMWNNFSNSDTFSPEIRNKKNLISKLENV</sequence>
<keyword evidence="1" id="KW-1133">Transmembrane helix</keyword>
<feature type="transmembrane region" description="Helical" evidence="1">
    <location>
        <begin position="20"/>
        <end position="41"/>
    </location>
</feature>
<dbReference type="AlphaFoldDB" id="A0A478FPQ9"/>
<dbReference type="Proteomes" id="UP000324831">
    <property type="component" value="Unassembled WGS sequence"/>
</dbReference>
<feature type="transmembrane region" description="Helical" evidence="1">
    <location>
        <begin position="93"/>
        <end position="119"/>
    </location>
</feature>
<comment type="caution">
    <text evidence="2">The sequence shown here is derived from an EMBL/GenBank/DDBJ whole genome shotgun (WGS) entry which is preliminary data.</text>
</comment>
<dbReference type="EMBL" id="BIMN01000001">
    <property type="protein sequence ID" value="GCE63027.1"/>
    <property type="molecule type" value="Genomic_DNA"/>
</dbReference>
<feature type="transmembrane region" description="Helical" evidence="1">
    <location>
        <begin position="131"/>
        <end position="152"/>
    </location>
</feature>
<name>A0A478FPQ9_9MOLU</name>
<dbReference type="RefSeq" id="WP_216082624.1">
    <property type="nucleotide sequence ID" value="NZ_CACTIB010000004.1"/>
</dbReference>
<evidence type="ECO:0000313" key="2">
    <source>
        <dbReference type="EMBL" id="GCE63027.1"/>
    </source>
</evidence>
<proteinExistence type="predicted"/>
<organism evidence="2 3">
    <name type="scientific">Candidatus Mycoplasma haematohominis</name>
    <dbReference type="NCBI Taxonomy" id="1494318"/>
    <lineage>
        <taxon>Bacteria</taxon>
        <taxon>Bacillati</taxon>
        <taxon>Mycoplasmatota</taxon>
        <taxon>Mollicutes</taxon>
        <taxon>Mycoplasmataceae</taxon>
        <taxon>Mycoplasma</taxon>
    </lineage>
</organism>
<keyword evidence="1" id="KW-0472">Membrane</keyword>